<dbReference type="AlphaFoldDB" id="A0AA49GI70"/>
<dbReference type="EMBL" id="CP120682">
    <property type="protein sequence ID" value="WKN35315.1"/>
    <property type="molecule type" value="Genomic_DNA"/>
</dbReference>
<reference evidence="1" key="2">
    <citation type="journal article" date="2024" name="Antonie Van Leeuwenhoek">
        <title>Roseihalotalea indica gen. nov., sp. nov., a halophilic Bacteroidetes from mesopelagic Southwest Indian Ocean with higher carbohydrate metabolic potential.</title>
        <authorList>
            <person name="Chen B."/>
            <person name="Zhang M."/>
            <person name="Lin D."/>
            <person name="Ye J."/>
            <person name="Tang K."/>
        </authorList>
    </citation>
    <scope>NUCLEOTIDE SEQUENCE</scope>
    <source>
        <strain evidence="1">TK19036</strain>
    </source>
</reference>
<organism evidence="1">
    <name type="scientific">Roseihalotalea indica</name>
    <dbReference type="NCBI Taxonomy" id="2867963"/>
    <lineage>
        <taxon>Bacteria</taxon>
        <taxon>Pseudomonadati</taxon>
        <taxon>Bacteroidota</taxon>
        <taxon>Cytophagia</taxon>
        <taxon>Cytophagales</taxon>
        <taxon>Catalimonadaceae</taxon>
        <taxon>Roseihalotalea</taxon>
    </lineage>
</organism>
<accession>A0AA49GI70</accession>
<reference evidence="1" key="1">
    <citation type="journal article" date="2023" name="Comput. Struct. Biotechnol. J.">
        <title>Discovery of a novel marine Bacteroidetes with a rich repertoire of carbohydrate-active enzymes.</title>
        <authorList>
            <person name="Chen B."/>
            <person name="Liu G."/>
            <person name="Chen Q."/>
            <person name="Wang H."/>
            <person name="Liu L."/>
            <person name="Tang K."/>
        </authorList>
    </citation>
    <scope>NUCLEOTIDE SEQUENCE</scope>
    <source>
        <strain evidence="1">TK19036</strain>
    </source>
</reference>
<protein>
    <submittedName>
        <fullName evidence="1">DUF4248 domain-containing protein</fullName>
    </submittedName>
</protein>
<evidence type="ECO:0000313" key="1">
    <source>
        <dbReference type="EMBL" id="WKN35315.1"/>
    </source>
</evidence>
<gene>
    <name evidence="1" type="ORF">K4G66_23335</name>
</gene>
<proteinExistence type="predicted"/>
<name>A0AA49GI70_9BACT</name>
<sequence>MSKKAVKPQTKQELANAYGVSTRTLTNWIAPFKEQIGKRLGHTYTPKQVQIIYELIGEPLNAEEEK</sequence>